<dbReference type="Proteomes" id="UP000607559">
    <property type="component" value="Unassembled WGS sequence"/>
</dbReference>
<name>A0A8J2UGR5_9BACT</name>
<dbReference type="EMBL" id="BMJC01000005">
    <property type="protein sequence ID" value="GGB15684.1"/>
    <property type="molecule type" value="Genomic_DNA"/>
</dbReference>
<keyword evidence="5" id="KW-1185">Reference proteome</keyword>
<dbReference type="InterPro" id="IPR009722">
    <property type="entry name" value="YjiK/CarP"/>
</dbReference>
<evidence type="ECO:0008006" key="6">
    <source>
        <dbReference type="Google" id="ProtNLM"/>
    </source>
</evidence>
<organism evidence="4 5">
    <name type="scientific">Puia dinghuensis</name>
    <dbReference type="NCBI Taxonomy" id="1792502"/>
    <lineage>
        <taxon>Bacteria</taxon>
        <taxon>Pseudomonadati</taxon>
        <taxon>Bacteroidota</taxon>
        <taxon>Chitinophagia</taxon>
        <taxon>Chitinophagales</taxon>
        <taxon>Chitinophagaceae</taxon>
        <taxon>Puia</taxon>
    </lineage>
</organism>
<dbReference type="AlphaFoldDB" id="A0A8J2UGR5"/>
<dbReference type="SUPFAM" id="SSF63829">
    <property type="entry name" value="Calcium-dependent phosphotriesterase"/>
    <property type="match status" value="1"/>
</dbReference>
<proteinExistence type="predicted"/>
<sequence length="286" mass="31858">MVASSCGGGQQPPKEKDKAGVVKAAATAVPSPHGYDLGSPKKYVLPEPLHEISGMSFLRNDVDTLYAIEDEHGRLFHFHLGDGRYPSWKFGKHGDYEDVTVLNHNEFVVLRSDGSLFVIPVVMVGKGDNKGVKSYIHILPKGEYEGLYGDEGGRLIALCKNCPGDNQSVEVSGFVLQYDQQHVLRVTDHFLVTVPGEKLTSIHEKVKFHPSAISRHPLTKEWYIVSSVNKVLITLDDEWKVKGWYPLDPMLFKQPEGLAFDAKGNMYISNEGQQGNANVLYFAYRP</sequence>
<evidence type="ECO:0000256" key="2">
    <source>
        <dbReference type="ARBA" id="ARBA00022475"/>
    </source>
</evidence>
<reference evidence="4" key="2">
    <citation type="submission" date="2020-09" db="EMBL/GenBank/DDBJ databases">
        <authorList>
            <person name="Sun Q."/>
            <person name="Zhou Y."/>
        </authorList>
    </citation>
    <scope>NUCLEOTIDE SEQUENCE</scope>
    <source>
        <strain evidence="4">CGMCC 1.15448</strain>
    </source>
</reference>
<evidence type="ECO:0000313" key="5">
    <source>
        <dbReference type="Proteomes" id="UP000607559"/>
    </source>
</evidence>
<protein>
    <recommendedName>
        <fullName evidence="6">SdiA-regulated family protein</fullName>
    </recommendedName>
</protein>
<dbReference type="GO" id="GO:0005886">
    <property type="term" value="C:plasma membrane"/>
    <property type="evidence" value="ECO:0007669"/>
    <property type="project" value="UniProtKB-SubCell"/>
</dbReference>
<evidence type="ECO:0000313" key="4">
    <source>
        <dbReference type="EMBL" id="GGB15684.1"/>
    </source>
</evidence>
<dbReference type="Pfam" id="PF06977">
    <property type="entry name" value="SdiA-regulated"/>
    <property type="match status" value="1"/>
</dbReference>
<comment type="caution">
    <text evidence="4">The sequence shown here is derived from an EMBL/GenBank/DDBJ whole genome shotgun (WGS) entry which is preliminary data.</text>
</comment>
<gene>
    <name evidence="4" type="ORF">GCM10011511_44370</name>
</gene>
<keyword evidence="3" id="KW-0472">Membrane</keyword>
<evidence type="ECO:0000256" key="3">
    <source>
        <dbReference type="ARBA" id="ARBA00023136"/>
    </source>
</evidence>
<comment type="subcellular location">
    <subcellularLocation>
        <location evidence="1">Cell membrane</location>
    </subcellularLocation>
</comment>
<reference evidence="4" key="1">
    <citation type="journal article" date="2014" name="Int. J. Syst. Evol. Microbiol.">
        <title>Complete genome sequence of Corynebacterium casei LMG S-19264T (=DSM 44701T), isolated from a smear-ripened cheese.</title>
        <authorList>
            <consortium name="US DOE Joint Genome Institute (JGI-PGF)"/>
            <person name="Walter F."/>
            <person name="Albersmeier A."/>
            <person name="Kalinowski J."/>
            <person name="Ruckert C."/>
        </authorList>
    </citation>
    <scope>NUCLEOTIDE SEQUENCE</scope>
    <source>
        <strain evidence="4">CGMCC 1.15448</strain>
    </source>
</reference>
<evidence type="ECO:0000256" key="1">
    <source>
        <dbReference type="ARBA" id="ARBA00004236"/>
    </source>
</evidence>
<keyword evidence="2" id="KW-1003">Cell membrane</keyword>
<accession>A0A8J2UGR5</accession>